<evidence type="ECO:0000313" key="1">
    <source>
        <dbReference type="EMBL" id="KAF7421926.1"/>
    </source>
</evidence>
<dbReference type="Proteomes" id="UP000600918">
    <property type="component" value="Unassembled WGS sequence"/>
</dbReference>
<protein>
    <submittedName>
        <fullName evidence="1">Uncharacterized protein</fullName>
    </submittedName>
</protein>
<dbReference type="AlphaFoldDB" id="A0A834NZ26"/>
<sequence>MGKTKWLGMVLNGWYTNGRGFQIFYNTLRHFFLATVNILMEIKKGGFWSIDSLETAVLLGYTERQCQESMVPCYSGHYGTSFITSHDREAGRPYVLANSLETIKLATLPFPTMNYTLNQ</sequence>
<reference evidence="1" key="1">
    <citation type="journal article" date="2020" name="G3 (Bethesda)">
        <title>High-Quality Assemblies for Three Invasive Social Wasps from the &lt;i&gt;Vespula&lt;/i&gt; Genus.</title>
        <authorList>
            <person name="Harrop T.W.R."/>
            <person name="Guhlin J."/>
            <person name="McLaughlin G.M."/>
            <person name="Permina E."/>
            <person name="Stockwell P."/>
            <person name="Gilligan J."/>
            <person name="Le Lec M.F."/>
            <person name="Gruber M.A.M."/>
            <person name="Quinn O."/>
            <person name="Lovegrove M."/>
            <person name="Duncan E.J."/>
            <person name="Remnant E.J."/>
            <person name="Van Eeckhoven J."/>
            <person name="Graham B."/>
            <person name="Knapp R.A."/>
            <person name="Langford K.W."/>
            <person name="Kronenberg Z."/>
            <person name="Press M.O."/>
            <person name="Eacker S.M."/>
            <person name="Wilson-Rankin E.E."/>
            <person name="Purcell J."/>
            <person name="Lester P.J."/>
            <person name="Dearden P.K."/>
        </authorList>
    </citation>
    <scope>NUCLEOTIDE SEQUENCE</scope>
    <source>
        <strain evidence="1">Volc-1</strain>
    </source>
</reference>
<accession>A0A834NZ26</accession>
<evidence type="ECO:0000313" key="2">
    <source>
        <dbReference type="Proteomes" id="UP000600918"/>
    </source>
</evidence>
<keyword evidence="2" id="KW-1185">Reference proteome</keyword>
<organism evidence="1 2">
    <name type="scientific">Vespula pensylvanica</name>
    <name type="common">Western yellow jacket</name>
    <name type="synonym">Wasp</name>
    <dbReference type="NCBI Taxonomy" id="30213"/>
    <lineage>
        <taxon>Eukaryota</taxon>
        <taxon>Metazoa</taxon>
        <taxon>Ecdysozoa</taxon>
        <taxon>Arthropoda</taxon>
        <taxon>Hexapoda</taxon>
        <taxon>Insecta</taxon>
        <taxon>Pterygota</taxon>
        <taxon>Neoptera</taxon>
        <taxon>Endopterygota</taxon>
        <taxon>Hymenoptera</taxon>
        <taxon>Apocrita</taxon>
        <taxon>Aculeata</taxon>
        <taxon>Vespoidea</taxon>
        <taxon>Vespidae</taxon>
        <taxon>Vespinae</taxon>
        <taxon>Vespula</taxon>
    </lineage>
</organism>
<dbReference type="EMBL" id="JACSDY010000008">
    <property type="protein sequence ID" value="KAF7421926.1"/>
    <property type="molecule type" value="Genomic_DNA"/>
</dbReference>
<proteinExistence type="predicted"/>
<gene>
    <name evidence="1" type="ORF">H0235_009762</name>
</gene>
<comment type="caution">
    <text evidence="1">The sequence shown here is derived from an EMBL/GenBank/DDBJ whole genome shotgun (WGS) entry which is preliminary data.</text>
</comment>
<name>A0A834NZ26_VESPE</name>